<dbReference type="OrthoDB" id="1078465at2"/>
<dbReference type="EMBL" id="CP035107">
    <property type="protein sequence ID" value="QAR30273.1"/>
    <property type="molecule type" value="Genomic_DNA"/>
</dbReference>
<dbReference type="Proteomes" id="UP000287701">
    <property type="component" value="Chromosome"/>
</dbReference>
<dbReference type="Pfam" id="PF10626">
    <property type="entry name" value="TraO"/>
    <property type="match status" value="1"/>
</dbReference>
<dbReference type="InterPro" id="IPR018899">
    <property type="entry name" value="Conjug_transposon_Tra0"/>
</dbReference>
<protein>
    <submittedName>
        <fullName evidence="1">Conjugal transfer protein TraO</fullName>
    </submittedName>
</protein>
<evidence type="ECO:0000313" key="1">
    <source>
        <dbReference type="EMBL" id="QAR30273.1"/>
    </source>
</evidence>
<name>A0A410JQ26_ORNRH</name>
<dbReference type="AlphaFoldDB" id="A0A410JQ26"/>
<reference evidence="1 2" key="1">
    <citation type="submission" date="2019-01" db="EMBL/GenBank/DDBJ databases">
        <title>Whole Genome of Ornithobacterium rhinotracheale FARPER-174b.</title>
        <authorList>
            <person name="Tataje-Lavanda L.A."/>
            <person name="Montalvan A."/>
            <person name="Montesinos R."/>
            <person name="Zimic M."/>
            <person name="Fernandez-Sanchez M."/>
            <person name="Fernandez-Diaz M."/>
        </authorList>
    </citation>
    <scope>NUCLEOTIDE SEQUENCE [LARGE SCALE GENOMIC DNA]</scope>
    <source>
        <strain evidence="1 2">FARPER-174b</strain>
    </source>
</reference>
<accession>A0A410JQ26</accession>
<organism evidence="1 2">
    <name type="scientific">Ornithobacterium rhinotracheale</name>
    <dbReference type="NCBI Taxonomy" id="28251"/>
    <lineage>
        <taxon>Bacteria</taxon>
        <taxon>Pseudomonadati</taxon>
        <taxon>Bacteroidota</taxon>
        <taxon>Flavobacteriia</taxon>
        <taxon>Flavobacteriales</taxon>
        <taxon>Weeksellaceae</taxon>
        <taxon>Ornithobacterium</taxon>
    </lineage>
</organism>
<evidence type="ECO:0000313" key="2">
    <source>
        <dbReference type="Proteomes" id="UP000287701"/>
    </source>
</evidence>
<proteinExistence type="predicted"/>
<sequence>MKRLLLVMCGWLGGISLLNAQRLFPGQQGLEVSVNLLPTSLKLDTKAYDIRLGYVRYTRKGDYWQFATAYTRDFYTYREQNFPIETYTAEGGYSLSLIGNSSRSVSLNVGLSGVVGYELINQGNHTLFDGAVINNKDAVVYGGLARLRLERYLVGDVLVFLQGQTQMLWGTQREQLRPHIGLGFRMTL</sequence>
<gene>
    <name evidence="1" type="ORF">EQP59_02305</name>
</gene>